<dbReference type="PANTHER" id="PTHR40065">
    <property type="entry name" value="RNA-BINDING PROTEIN YHBY"/>
    <property type="match status" value="1"/>
</dbReference>
<dbReference type="PROSITE" id="PS51295">
    <property type="entry name" value="CRM"/>
    <property type="match status" value="1"/>
</dbReference>
<gene>
    <name evidence="4" type="primary">yhbY</name>
    <name evidence="4" type="ORF">IAB14_02005</name>
</gene>
<dbReference type="InterPro" id="IPR017924">
    <property type="entry name" value="RNA-binding_YhbY"/>
</dbReference>
<dbReference type="GO" id="GO:0003723">
    <property type="term" value="F:RNA binding"/>
    <property type="evidence" value="ECO:0007669"/>
    <property type="project" value="UniProtKB-UniRule"/>
</dbReference>
<reference evidence="4" key="1">
    <citation type="submission" date="2020-10" db="EMBL/GenBank/DDBJ databases">
        <authorList>
            <person name="Gilroy R."/>
        </authorList>
    </citation>
    <scope>NUCLEOTIDE SEQUENCE</scope>
    <source>
        <strain evidence="4">23406</strain>
    </source>
</reference>
<evidence type="ECO:0000313" key="5">
    <source>
        <dbReference type="Proteomes" id="UP000886891"/>
    </source>
</evidence>
<keyword evidence="1 2" id="KW-0694">RNA-binding</keyword>
<dbReference type="InterPro" id="IPR035920">
    <property type="entry name" value="YhbY-like_sf"/>
</dbReference>
<dbReference type="EMBL" id="DVOH01000016">
    <property type="protein sequence ID" value="HIU99871.1"/>
    <property type="molecule type" value="Genomic_DNA"/>
</dbReference>
<evidence type="ECO:0000313" key="4">
    <source>
        <dbReference type="EMBL" id="HIU99871.1"/>
    </source>
</evidence>
<dbReference type="Proteomes" id="UP000886891">
    <property type="component" value="Unassembled WGS sequence"/>
</dbReference>
<feature type="domain" description="CRM" evidence="3">
    <location>
        <begin position="1"/>
        <end position="96"/>
    </location>
</feature>
<dbReference type="AlphaFoldDB" id="A0A9D1NC32"/>
<comment type="caution">
    <text evidence="4">The sequence shown here is derived from an EMBL/GenBank/DDBJ whole genome shotgun (WGS) entry which is preliminary data.</text>
</comment>
<dbReference type="InterPro" id="IPR001890">
    <property type="entry name" value="RNA-binding_CRM"/>
</dbReference>
<proteinExistence type="predicted"/>
<name>A0A9D1NC32_9FIRM</name>
<dbReference type="SUPFAM" id="SSF75471">
    <property type="entry name" value="YhbY-like"/>
    <property type="match status" value="1"/>
</dbReference>
<dbReference type="SMART" id="SM01103">
    <property type="entry name" value="CRS1_YhbY"/>
    <property type="match status" value="1"/>
</dbReference>
<organism evidence="4 5">
    <name type="scientific">Candidatus Stercoripulliclostridium merdipullorum</name>
    <dbReference type="NCBI Taxonomy" id="2840952"/>
    <lineage>
        <taxon>Bacteria</taxon>
        <taxon>Bacillati</taxon>
        <taxon>Bacillota</taxon>
        <taxon>Clostridia</taxon>
        <taxon>Eubacteriales</taxon>
        <taxon>Candidatus Stercoripulliclostridium</taxon>
    </lineage>
</organism>
<evidence type="ECO:0000259" key="3">
    <source>
        <dbReference type="PROSITE" id="PS51295"/>
    </source>
</evidence>
<sequence length="97" mass="10735">MLTSKQRSKLRAQASAIEPIFQIGKGGVSEAMIQDLSRALDARELIKITVLKNSDLDPKETVNQLAELLFAEPVGAVGSKIVLYRYSKKKKEHVPLD</sequence>
<dbReference type="Gene3D" id="3.30.110.60">
    <property type="entry name" value="YhbY-like"/>
    <property type="match status" value="1"/>
</dbReference>
<evidence type="ECO:0000256" key="1">
    <source>
        <dbReference type="ARBA" id="ARBA00022884"/>
    </source>
</evidence>
<accession>A0A9D1NC32</accession>
<dbReference type="Pfam" id="PF01985">
    <property type="entry name" value="CRS1_YhbY"/>
    <property type="match status" value="1"/>
</dbReference>
<dbReference type="NCBIfam" id="TIGR00253">
    <property type="entry name" value="RNA_bind_YhbY"/>
    <property type="match status" value="1"/>
</dbReference>
<dbReference type="InterPro" id="IPR051925">
    <property type="entry name" value="RNA-binding_domain"/>
</dbReference>
<dbReference type="PANTHER" id="PTHR40065:SF3">
    <property type="entry name" value="RNA-BINDING PROTEIN YHBY"/>
    <property type="match status" value="1"/>
</dbReference>
<protein>
    <submittedName>
        <fullName evidence="4">Ribosome assembly RNA-binding protein YhbY</fullName>
    </submittedName>
</protein>
<evidence type="ECO:0000256" key="2">
    <source>
        <dbReference type="PROSITE-ProRule" id="PRU00626"/>
    </source>
</evidence>
<reference evidence="4" key="2">
    <citation type="journal article" date="2021" name="PeerJ">
        <title>Extensive microbial diversity within the chicken gut microbiome revealed by metagenomics and culture.</title>
        <authorList>
            <person name="Gilroy R."/>
            <person name="Ravi A."/>
            <person name="Getino M."/>
            <person name="Pursley I."/>
            <person name="Horton D.L."/>
            <person name="Alikhan N.F."/>
            <person name="Baker D."/>
            <person name="Gharbi K."/>
            <person name="Hall N."/>
            <person name="Watson M."/>
            <person name="Adriaenssens E.M."/>
            <person name="Foster-Nyarko E."/>
            <person name="Jarju S."/>
            <person name="Secka A."/>
            <person name="Antonio M."/>
            <person name="Oren A."/>
            <person name="Chaudhuri R.R."/>
            <person name="La Ragione R."/>
            <person name="Hildebrand F."/>
            <person name="Pallen M.J."/>
        </authorList>
    </citation>
    <scope>NUCLEOTIDE SEQUENCE</scope>
    <source>
        <strain evidence="4">23406</strain>
    </source>
</reference>